<dbReference type="SUPFAM" id="SSF54821">
    <property type="entry name" value="Ribosomal protein S3 C-terminal domain"/>
    <property type="match status" value="1"/>
</dbReference>
<comment type="similarity">
    <text evidence="1">Belongs to the universal ribosomal protein uS3 family.</text>
</comment>
<evidence type="ECO:0000313" key="6">
    <source>
        <dbReference type="EMBL" id="GAQ90356.1"/>
    </source>
</evidence>
<dbReference type="GO" id="GO:0006412">
    <property type="term" value="P:translation"/>
    <property type="evidence" value="ECO:0007669"/>
    <property type="project" value="InterPro"/>
</dbReference>
<dbReference type="GO" id="GO:0022627">
    <property type="term" value="C:cytosolic small ribosomal subunit"/>
    <property type="evidence" value="ECO:0000318"/>
    <property type="project" value="GO_Central"/>
</dbReference>
<evidence type="ECO:0000313" key="7">
    <source>
        <dbReference type="Proteomes" id="UP000054558"/>
    </source>
</evidence>
<dbReference type="PANTHER" id="PTHR11760">
    <property type="entry name" value="30S/40S RIBOSOMAL PROTEIN S3"/>
    <property type="match status" value="1"/>
</dbReference>
<accession>A0A1Y1INJ5</accession>
<dbReference type="InterPro" id="IPR009019">
    <property type="entry name" value="KH_sf_prok-type"/>
</dbReference>
<evidence type="ECO:0000256" key="3">
    <source>
        <dbReference type="ARBA" id="ARBA00023274"/>
    </source>
</evidence>
<dbReference type="GO" id="GO:0003735">
    <property type="term" value="F:structural constituent of ribosome"/>
    <property type="evidence" value="ECO:0000318"/>
    <property type="project" value="GO_Central"/>
</dbReference>
<gene>
    <name evidence="6" type="ORF">KFL_006310060</name>
</gene>
<sequence>MAATMSARSVGAFMGTGVASGSGRRTDAGVPRQLAGSRYAPPQLQSSFVGSAMTMKAQPATAKQGAGVVCMGQKVHPTGFRIGITEDHNSHWYGKGDKYAKLLQEDEEIRDMVFKYVRKNVRTPTNYGGVVKVGVDRVVDKVNVRIFTGYPGLLIRNDSVYKLRDLLKQKLAKNHRVLEISLVELSKPDANAGILAEFIGQRLEERVPFRRVAKEVLDKVYGLGVLEGIKIQVAGRLNGVDIARTEWIREGRVPLHTLRAQIGYAEYSANTIHGVLGIKVWVSQGERLLSARIT</sequence>
<dbReference type="OMA" id="WFAQPKK"/>
<evidence type="ECO:0000259" key="5">
    <source>
        <dbReference type="Pfam" id="PF00189"/>
    </source>
</evidence>
<dbReference type="SUPFAM" id="SSF54814">
    <property type="entry name" value="Prokaryotic type KH domain (KH-domain type II)"/>
    <property type="match status" value="1"/>
</dbReference>
<evidence type="ECO:0000256" key="2">
    <source>
        <dbReference type="ARBA" id="ARBA00022980"/>
    </source>
</evidence>
<dbReference type="InterPro" id="IPR015946">
    <property type="entry name" value="KH_dom-like_a/b"/>
</dbReference>
<dbReference type="OrthoDB" id="1842609at2759"/>
<proteinExistence type="inferred from homology"/>
<dbReference type="GO" id="GO:0003723">
    <property type="term" value="F:RNA binding"/>
    <property type="evidence" value="ECO:0007669"/>
    <property type="project" value="InterPro"/>
</dbReference>
<dbReference type="NCBIfam" id="TIGR01009">
    <property type="entry name" value="rpsC_bact"/>
    <property type="match status" value="1"/>
</dbReference>
<protein>
    <recommendedName>
        <fullName evidence="4">Small ribosomal subunit protein uS3c</fullName>
    </recommendedName>
</protein>
<dbReference type="Proteomes" id="UP000054558">
    <property type="component" value="Unassembled WGS sequence"/>
</dbReference>
<dbReference type="CDD" id="cd02412">
    <property type="entry name" value="KH-II_30S_S3"/>
    <property type="match status" value="1"/>
</dbReference>
<feature type="domain" description="Small ribosomal subunit protein uS3 C-terminal" evidence="5">
    <location>
        <begin position="199"/>
        <end position="282"/>
    </location>
</feature>
<organism evidence="6 7">
    <name type="scientific">Klebsormidium nitens</name>
    <name type="common">Green alga</name>
    <name type="synonym">Ulothrix nitens</name>
    <dbReference type="NCBI Taxonomy" id="105231"/>
    <lineage>
        <taxon>Eukaryota</taxon>
        <taxon>Viridiplantae</taxon>
        <taxon>Streptophyta</taxon>
        <taxon>Klebsormidiophyceae</taxon>
        <taxon>Klebsormidiales</taxon>
        <taxon>Klebsormidiaceae</taxon>
        <taxon>Klebsormidium</taxon>
    </lineage>
</organism>
<dbReference type="InterPro" id="IPR057258">
    <property type="entry name" value="Ribosomal_uS3"/>
</dbReference>
<evidence type="ECO:0000256" key="1">
    <source>
        <dbReference type="ARBA" id="ARBA00010761"/>
    </source>
</evidence>
<dbReference type="AlphaFoldDB" id="A0A1Y1INJ5"/>
<dbReference type="InterPro" id="IPR005704">
    <property type="entry name" value="Ribosomal_uS3_bac-typ"/>
</dbReference>
<dbReference type="PANTHER" id="PTHR11760:SF19">
    <property type="entry name" value="SMALL RIBOSOMAL SUBUNIT PROTEIN US3C"/>
    <property type="match status" value="1"/>
</dbReference>
<dbReference type="EMBL" id="DF237580">
    <property type="protein sequence ID" value="GAQ90356.1"/>
    <property type="molecule type" value="Genomic_DNA"/>
</dbReference>
<dbReference type="Gene3D" id="3.30.300.20">
    <property type="match status" value="1"/>
</dbReference>
<keyword evidence="2 6" id="KW-0689">Ribosomal protein</keyword>
<dbReference type="InterPro" id="IPR001351">
    <property type="entry name" value="Ribosomal_uS3_C"/>
</dbReference>
<keyword evidence="3" id="KW-0687">Ribonucleoprotein</keyword>
<dbReference type="Pfam" id="PF00189">
    <property type="entry name" value="Ribosomal_S3_C"/>
    <property type="match status" value="1"/>
</dbReference>
<reference evidence="6 7" key="1">
    <citation type="journal article" date="2014" name="Nat. Commun.">
        <title>Klebsormidium flaccidum genome reveals primary factors for plant terrestrial adaptation.</title>
        <authorList>
            <person name="Hori K."/>
            <person name="Maruyama F."/>
            <person name="Fujisawa T."/>
            <person name="Togashi T."/>
            <person name="Yamamoto N."/>
            <person name="Seo M."/>
            <person name="Sato S."/>
            <person name="Yamada T."/>
            <person name="Mori H."/>
            <person name="Tajima N."/>
            <person name="Moriyama T."/>
            <person name="Ikeuchi M."/>
            <person name="Watanabe M."/>
            <person name="Wada H."/>
            <person name="Kobayashi K."/>
            <person name="Saito M."/>
            <person name="Masuda T."/>
            <person name="Sasaki-Sekimoto Y."/>
            <person name="Mashiguchi K."/>
            <person name="Awai K."/>
            <person name="Shimojima M."/>
            <person name="Masuda S."/>
            <person name="Iwai M."/>
            <person name="Nobusawa T."/>
            <person name="Narise T."/>
            <person name="Kondo S."/>
            <person name="Saito H."/>
            <person name="Sato R."/>
            <person name="Murakawa M."/>
            <person name="Ihara Y."/>
            <person name="Oshima-Yamada Y."/>
            <person name="Ohtaka K."/>
            <person name="Satoh M."/>
            <person name="Sonobe K."/>
            <person name="Ishii M."/>
            <person name="Ohtani R."/>
            <person name="Kanamori-Sato M."/>
            <person name="Honoki R."/>
            <person name="Miyazaki D."/>
            <person name="Mochizuki H."/>
            <person name="Umetsu J."/>
            <person name="Higashi K."/>
            <person name="Shibata D."/>
            <person name="Kamiya Y."/>
            <person name="Sato N."/>
            <person name="Nakamura Y."/>
            <person name="Tabata S."/>
            <person name="Ida S."/>
            <person name="Kurokawa K."/>
            <person name="Ohta H."/>
        </authorList>
    </citation>
    <scope>NUCLEOTIDE SEQUENCE [LARGE SCALE GENOMIC DNA]</scope>
    <source>
        <strain evidence="6 7">NIES-2285</strain>
    </source>
</reference>
<keyword evidence="7" id="KW-1185">Reference proteome</keyword>
<name>A0A1Y1INJ5_KLENI</name>
<evidence type="ECO:0000256" key="4">
    <source>
        <dbReference type="ARBA" id="ARBA00035154"/>
    </source>
</evidence>
<dbReference type="STRING" id="105231.A0A1Y1INJ5"/>
<dbReference type="InterPro" id="IPR036419">
    <property type="entry name" value="Ribosomal_S3_C_sf"/>
</dbReference>
<dbReference type="Gene3D" id="3.30.1140.32">
    <property type="entry name" value="Ribosomal protein S3, C-terminal domain"/>
    <property type="match status" value="1"/>
</dbReference>
<dbReference type="HAMAP" id="MF_01309_B">
    <property type="entry name" value="Ribosomal_uS3_B"/>
    <property type="match status" value="1"/>
</dbReference>